<feature type="compositionally biased region" description="Basic and acidic residues" evidence="1">
    <location>
        <begin position="2574"/>
        <end position="2609"/>
    </location>
</feature>
<feature type="compositionally biased region" description="Polar residues" evidence="1">
    <location>
        <begin position="1300"/>
        <end position="1311"/>
    </location>
</feature>
<feature type="compositionally biased region" description="Low complexity" evidence="1">
    <location>
        <begin position="479"/>
        <end position="498"/>
    </location>
</feature>
<evidence type="ECO:0000313" key="3">
    <source>
        <dbReference type="EMBL" id="CAG9561569.1"/>
    </source>
</evidence>
<feature type="compositionally biased region" description="Basic residues" evidence="1">
    <location>
        <begin position="964"/>
        <end position="976"/>
    </location>
</feature>
<feature type="compositionally biased region" description="Basic and acidic residues" evidence="1">
    <location>
        <begin position="977"/>
        <end position="1014"/>
    </location>
</feature>
<feature type="compositionally biased region" description="Low complexity" evidence="1">
    <location>
        <begin position="1086"/>
        <end position="1099"/>
    </location>
</feature>
<keyword evidence="4" id="KW-1185">Reference proteome</keyword>
<feature type="region of interest" description="Disordered" evidence="1">
    <location>
        <begin position="2301"/>
        <end position="2482"/>
    </location>
</feature>
<feature type="region of interest" description="Disordered" evidence="1">
    <location>
        <begin position="151"/>
        <end position="206"/>
    </location>
</feature>
<feature type="compositionally biased region" description="Basic and acidic residues" evidence="1">
    <location>
        <begin position="178"/>
        <end position="187"/>
    </location>
</feature>
<feature type="region of interest" description="Disordered" evidence="1">
    <location>
        <begin position="4081"/>
        <end position="4120"/>
    </location>
</feature>
<feature type="compositionally biased region" description="Basic and acidic residues" evidence="1">
    <location>
        <begin position="2242"/>
        <end position="2263"/>
    </location>
</feature>
<feature type="compositionally biased region" description="Polar residues" evidence="1">
    <location>
        <begin position="2430"/>
        <end position="2447"/>
    </location>
</feature>
<feature type="compositionally biased region" description="Polar residues" evidence="1">
    <location>
        <begin position="1648"/>
        <end position="1663"/>
    </location>
</feature>
<feature type="domain" description="Smoothelin" evidence="2">
    <location>
        <begin position="2269"/>
        <end position="2304"/>
    </location>
</feature>
<feature type="region of interest" description="Disordered" evidence="1">
    <location>
        <begin position="363"/>
        <end position="387"/>
    </location>
</feature>
<feature type="compositionally biased region" description="Low complexity" evidence="1">
    <location>
        <begin position="2963"/>
        <end position="2973"/>
    </location>
</feature>
<gene>
    <name evidence="3" type="ORF">DCHRY22_LOCUS3059</name>
</gene>
<feature type="compositionally biased region" description="Polar residues" evidence="1">
    <location>
        <begin position="507"/>
        <end position="524"/>
    </location>
</feature>
<feature type="compositionally biased region" description="Basic and acidic residues" evidence="1">
    <location>
        <begin position="1149"/>
        <end position="1161"/>
    </location>
</feature>
<feature type="compositionally biased region" description="Polar residues" evidence="1">
    <location>
        <begin position="312"/>
        <end position="338"/>
    </location>
</feature>
<feature type="compositionally biased region" description="Basic and acidic residues" evidence="1">
    <location>
        <begin position="3514"/>
        <end position="3523"/>
    </location>
</feature>
<protein>
    <submittedName>
        <fullName evidence="3">(African queen) hypothetical protein</fullName>
    </submittedName>
</protein>
<feature type="region of interest" description="Disordered" evidence="1">
    <location>
        <begin position="71"/>
        <end position="100"/>
    </location>
</feature>
<feature type="compositionally biased region" description="Basic and acidic residues" evidence="1">
    <location>
        <begin position="569"/>
        <end position="591"/>
    </location>
</feature>
<feature type="compositionally biased region" description="Low complexity" evidence="1">
    <location>
        <begin position="1253"/>
        <end position="1266"/>
    </location>
</feature>
<feature type="compositionally biased region" description="Basic and acidic residues" evidence="1">
    <location>
        <begin position="2464"/>
        <end position="2482"/>
    </location>
</feature>
<feature type="compositionally biased region" description="Low complexity" evidence="1">
    <location>
        <begin position="190"/>
        <end position="205"/>
    </location>
</feature>
<evidence type="ECO:0000259" key="2">
    <source>
        <dbReference type="Pfam" id="PF12510"/>
    </source>
</evidence>
<feature type="region of interest" description="Disordered" evidence="1">
    <location>
        <begin position="3240"/>
        <end position="3279"/>
    </location>
</feature>
<evidence type="ECO:0000313" key="4">
    <source>
        <dbReference type="Proteomes" id="UP000789524"/>
    </source>
</evidence>
<feature type="region of interest" description="Disordered" evidence="1">
    <location>
        <begin position="461"/>
        <end position="710"/>
    </location>
</feature>
<feature type="compositionally biased region" description="Basic and acidic residues" evidence="1">
    <location>
        <begin position="810"/>
        <end position="829"/>
    </location>
</feature>
<feature type="compositionally biased region" description="Basic and acidic residues" evidence="1">
    <location>
        <begin position="2190"/>
        <end position="2205"/>
    </location>
</feature>
<feature type="compositionally biased region" description="Polar residues" evidence="1">
    <location>
        <begin position="2410"/>
        <end position="2419"/>
    </location>
</feature>
<feature type="compositionally biased region" description="Low complexity" evidence="1">
    <location>
        <begin position="4001"/>
        <end position="4028"/>
    </location>
</feature>
<sequence>MSEGDVSLIRDEDVLRRMWQQTEDFSRKKEIRAHMYRLREERLRNLYSPDPGAAAKGCDFSSTQGHVKSFADQSFQSMKSKEVRDAGSPPKEFTYSGQELGDLSNAGWNVESENRTSDDGHTHIKSVNANIEGTYDVEGGRGQFAAVDNNKEAVTEYDDGNTSLRRKENVSNTAAHEQVVRKTDDGTHFSSSTKSSSSSSKYEQISSKHETIPYEIKDDYDLQSQKSYIHRGDEVTDTNTNRITKSNLTSQNLSSDYEHAELVSRKVEYPDENTKVIVETRCLPDGTRVTSTRREFRAPAVQTSRSEHRSQNTRTESKSSTYESTQKRSQINETSSKYFQEDIDNKQNDIVESQRNIDEFDFRRNKDQQDTLSNKEKLYQNNRNTDESTNLQREIYTTNNFDNTQPDTNKYSSSISTVQERENIDIRKNIVEERQIEKSTYQTEYSLRKISDDLSPAHQAWASTLRSDTPSRPSTRATSPGSKTFKSSTSSVRSSVSPEKTYYKPSSRGNSPNKIDKTINNIVESHSTTNSTKTTDKHTIRYSSPDRKPLRSSISPEKNYTPQRSSLSPEKKIKSDRPKSPTKQHPKEKSPSRSTTSPESRPTPNFSGPRSVSPQKQNIIKETEIDTDYSTYNKNSIEKETYFKKTHRSPSPKERKNMSMSPEPEAIKVNSSNNEPNYMRPTATSKPKSTSPTNNITPHGTEVKSFETRTNEISKEHYKFIDEETKMYTRNAAERIENVTTKVQKSKTPEEQRPNVPENIKMRKQSPSPDKQCKPNVVQNEFVDSEPLKKDYRDVSPKRKTPTRSLSPEKVGKREQSPLKDERILEKNRSPSPQKQVPRTDSDLKTKKVLEHNKNEALKKEGIKEPIKSKTPSRNSSPEKSVKTNEKPSTASPSSKAKSPSPNRSIATTVDFNIKQETHISDSLDVTCDITTGQYVDNPTQSQQPRDLSPEKNFGTGLSEVPRRNSKSPSPHRRVSPSKDIHKQQDLERPKNRDKNSKIETDLTRTDVKNKGDIRSVSPQKQTNQSPRSVSPQKNTKETSFKDTKDFIDIEKQNEEVNKKTLRERPRQLITPSTSPSRKPKYNDNSPSSEQSSPTTSASGFVYFGSPDVENKNVRDVESHTYNSANREDINNELTAQTTTSKIPCRSPSPEKRPSVKESLPRKSSLKKTSYPQISPTEKPPSSFLVSPNIENKEFTEHKVTIKDQPDEKVKDIKPKPPFERRETYEERCRKILGMMNTDSENNEIQKQKESDSNNSSPSVSPCHSPSSEKETSEHFKKPTLVQELKQMDSKETEEHKITISEQENITTYKSSPKKITPNVVKIDKSILQTNEYDDVTKSSLQDVTSSIDKTKIESTDMKPKDYELNPIPKKTPDTLKPTKSDNLSGQPSPVLKTINHVQELEREPKPVLDKGLITPKSPSKDKKNEITAERNSVPKKEKLYPDVKDDCELKPTSLTSISVQRKEKIETQKTYDLIEKEKEVMEKIQNSLRKLSPVRNQKKDNDTITESSCTLKSLDIESKNIDTNYVLSSDCEEIVKEKKISKNDSDLENERPKPQKVSGKPPSRNVSPTKKNLNSSPVSPKKPLSPVERPKSPQVPKTIKLKPKDQGTGITRKTNLTSPTKLDKPVTSDAKKALPNKQGNYGRPSTEKTTPSKTVQSSLPKNTDQEVKRAPTPKSVVRDVGKKDLHSKFDRTSSDTSLKTKKTISQRPKSKPDIQVNDISAARVVKQTSIPKTPKSPIHHAQTKLPSNKPKSATTLNTTSDDDDVIIDVQQAKSSRENSPDRICPTPVGFSEDDGSPRFPDEVNEPDDETQKRTYQTIHETESLVDDIVEICEDEELFVRKTDVNETINNVDKGKYSTKSFKETDYLDDKLKSDDCLLSVSEKVNKFARGRVNIKDNRSPSRNITDEYDKHTTYQDDYTKLSVNDKAHLFIETAENVKVTKPKSVHKVERPDLSDVDDELKKDDCLLSVSDKVNKFVRTAEQFLSETHETEEKEKKILEEHEKIMKRIIGNIDDSSSELHRDTDEVDETLKDSIKDAAATPSKIKNLDNTNQAPSNKGPAVKITTLRSSEAVKKAKALFENISSTSQKVKESSKTPPKSHTVLPKKITKPESTVIKPSADNNVISNETDNITVKVVDKKNKEVKTIEYETTSHNIEDQVGRISTDRIHTKSPSRTVTDTTSVVTKVYKDTTKQTQPEKLDKPIDKVPGYQRPTKTTQNKEEPKVVEENEVSSRRGSGKFGVELRRTSTERTTSSERRRSSIEHHQPCIEDIYDVDLLEQMLEKVVGYEQRRRIRAQIRVAKKQNETSTISKTKHIVPKITKTKSPDRPGNRSPDRKMPTDKHKSPERHTKSPLPKATSPERDVRTKPQITTTTNTSSKSENDKFIEHEKTVLRETQQRTHSPDKLSPKLSRNSKSPMRQPSPDKRSRPVSPTKTPANTVKPKSNRFNDYASAYMKKVGINTTEKLKDTKSKKTTSAEDVKTKKIKAEENSDIAHSSTLSRKTTEVTCTKDVIEIIEVNGNRSPTRETRVPDTKKNIIKHSSPERKVVSPEPKSQVREQQRRSPERSPSPVKRQKSDINKNEGKKETIIKTVYDIEKKIPQKPKQEEKPSWVTNRNLKKVTSETRTFSSKKIEPEKPKYRAHSPSKTISKPIDVITSSYGPGPVDADGRPLFGIKALRNGASNYQVKGTVIRQEFHSRNGGEPEGTVSVTAYSTEPEDLERLLQAQGEKPSRLHGLSAITTTKKFGGDTGTTLREAHNKEDRAVIDQFTHSDRKVTEHKILTSSNHDRKQKNYGHTETVQVIEIDEDDKINRAAGENETIYKHDTKELKKEASEKEIKYSRSQKETREKKQDTESNKRGLEKMDRPARVEKRSDEKKTIRQNSVKSLTEKFIKNASETSKSERATYPKAGLILRTSTVKDCASSDSSAHAGLTRGDSEHSLDSMDEVITTTNTEQVSTEDGMRTTTTTTTTRTGSRTQERSFLDSSTKVTGVQDILTRMKNADIVIEDGDTCEDTEARALLNKFLGATVLMAGMQSYVTEKPSGKVIIKQQETVQSSGGKVTSSRFNEEFDVDQCWDERVLKKLLEESSDYEQRRRLRARIRTLMAEQEACASAVTEALAAAGESTETEDQSGERGESLLLPLLQGLLQGGGQRLLAGLGAASHDVVADVRRSLQRLRVALAPPNDHPQARALLTLADRLEEALDAADRLDGCKRKTRRRSRTSRHTVGVTREELEEARRIVDRDQLLPEPINPQTPNTPSMTSRSTSEENPSTPERKQSIDEHITFHNASEERQKTVQVPQHASINSVAKVNRDANIVERRVPNNRKPDFFRHSIADVKPEPPKSPAERWHSETKSSIAAIAQKFNGNLQKEAPIRRAPLNRPTVTIHSKTDEESKHASFYRPPPPGYNFAAPQPTDDLSKPLNRFSNNNSKRMRMKRANTIDIGKPLGGYKYDREDDENTPSLGPKVPEFQPQTENDRKFLAFMQKNENMNRSPGTGQANWSNRFGNIKNAFENRDREDNIRASSASSAKRFWKTTNENSATSNPRPRKFLADVTSEIVKPPWTSQRRDSLRTQPNGPQAFAQSSVAQTAPLQKKQNVVQKPFVAKPIPVNQFSHAPMSAFKPPQKITSPISVVPNVWSPPSSNIPVSPSVEYPPAYPVVSNPLSPGSGASNSFVLHDVDKNKKVNASHTPQFEKENQSQTVIQPKIYAYGFQPSPPTHVRPQAFNYPIKPIPSQNNLAAPELVKKLGEPKSIFSPEPYSPKLDAQQLQIEFYERQIREKHRRDAINESRDVPLHKPPPPPAQSAYTIVDYTPQNVPATFVPLQQTPDIEKAKAHKVDYLPDVVMNEKNSFECNTPPGTRMTSASPSKKKVPQEHQNGDTTLKDETTTEHDCVVTRVMRGPIRGTATITTGVRTRHSEGAADSLRGVLDKLTSPKNNVITQIEKKKQEGSRSQVRLVAPQSIRPGLSPPHASLSPRPSNASDHDGYPRSPAGLRSPALAASRESVFSSESPGSRGSSPGSALARSGSWHRFGDSDKMISSKRVVARTKSMHLLAVPKLFEGGIPCEELPDKKRTVEAYFSKQSDRQSSSRTSGSQASPVRVRTTRSSQQQSFALGRSRTMPAVSELQFLDESNADDAFEDLVSALA</sequence>
<feature type="compositionally biased region" description="Basic and acidic residues" evidence="1">
    <location>
        <begin position="786"/>
        <end position="797"/>
    </location>
</feature>
<feature type="region of interest" description="Disordered" evidence="1">
    <location>
        <begin position="3962"/>
        <end position="4035"/>
    </location>
</feature>
<feature type="region of interest" description="Disordered" evidence="1">
    <location>
        <begin position="2190"/>
        <end position="2263"/>
    </location>
</feature>
<feature type="compositionally biased region" description="Basic and acidic residues" evidence="1">
    <location>
        <begin position="838"/>
        <end position="868"/>
    </location>
</feature>
<feature type="region of interest" description="Disordered" evidence="1">
    <location>
        <begin position="2514"/>
        <end position="2654"/>
    </location>
</feature>
<feature type="compositionally biased region" description="Basic and acidic residues" evidence="1">
    <location>
        <begin position="1419"/>
        <end position="1445"/>
    </location>
</feature>
<feature type="compositionally biased region" description="Polar residues" evidence="1">
    <location>
        <begin position="3853"/>
        <end position="3868"/>
    </location>
</feature>
<feature type="compositionally biased region" description="Polar residues" evidence="1">
    <location>
        <begin position="3574"/>
        <end position="3595"/>
    </location>
</feature>
<organism evidence="3 4">
    <name type="scientific">Danaus chrysippus</name>
    <name type="common">African queen</name>
    <dbReference type="NCBI Taxonomy" id="151541"/>
    <lineage>
        <taxon>Eukaryota</taxon>
        <taxon>Metazoa</taxon>
        <taxon>Ecdysozoa</taxon>
        <taxon>Arthropoda</taxon>
        <taxon>Hexapoda</taxon>
        <taxon>Insecta</taxon>
        <taxon>Pterygota</taxon>
        <taxon>Neoptera</taxon>
        <taxon>Endopterygota</taxon>
        <taxon>Lepidoptera</taxon>
        <taxon>Glossata</taxon>
        <taxon>Ditrysia</taxon>
        <taxon>Papilionoidea</taxon>
        <taxon>Nymphalidae</taxon>
        <taxon>Danainae</taxon>
        <taxon>Danaini</taxon>
        <taxon>Danaina</taxon>
        <taxon>Danaus</taxon>
        <taxon>Anosia</taxon>
    </lineage>
</organism>
<feature type="compositionally biased region" description="Basic and acidic residues" evidence="1">
    <location>
        <begin position="2218"/>
        <end position="2233"/>
    </location>
</feature>
<feature type="compositionally biased region" description="Polar residues" evidence="1">
    <location>
        <begin position="461"/>
        <end position="478"/>
    </location>
</feature>
<feature type="region of interest" description="Disordered" evidence="1">
    <location>
        <begin position="732"/>
        <end position="1316"/>
    </location>
</feature>
<accession>A0A8J2VQI4</accession>
<feature type="compositionally biased region" description="Basic and acidic residues" evidence="1">
    <location>
        <begin position="1267"/>
        <end position="1277"/>
    </location>
</feature>
<feature type="compositionally biased region" description="Basic and acidic residues" evidence="1">
    <location>
        <begin position="1035"/>
        <end position="1067"/>
    </location>
</feature>
<dbReference type="PANTHER" id="PTHR24216:SF8">
    <property type="entry name" value="PAXILLIN, ISOFORM F"/>
    <property type="match status" value="1"/>
</dbReference>
<feature type="compositionally biased region" description="Basic and acidic residues" evidence="1">
    <location>
        <begin position="363"/>
        <end position="378"/>
    </location>
</feature>
<dbReference type="EMBL" id="CAKASE010000047">
    <property type="protein sequence ID" value="CAG9561569.1"/>
    <property type="molecule type" value="Genomic_DNA"/>
</dbReference>
<feature type="region of interest" description="Disordered" evidence="1">
    <location>
        <begin position="1488"/>
        <end position="1510"/>
    </location>
</feature>
<feature type="compositionally biased region" description="Basic and acidic residues" evidence="1">
    <location>
        <begin position="2324"/>
        <end position="2350"/>
    </location>
</feature>
<name>A0A8J2VQI4_9NEOP</name>
<feature type="region of interest" description="Disordered" evidence="1">
    <location>
        <begin position="1352"/>
        <end position="1445"/>
    </location>
</feature>
<feature type="region of interest" description="Disordered" evidence="1">
    <location>
        <begin position="2086"/>
        <end position="2124"/>
    </location>
</feature>
<feature type="region of interest" description="Disordered" evidence="1">
    <location>
        <begin position="2827"/>
        <end position="2882"/>
    </location>
</feature>
<comment type="caution">
    <text evidence="3">The sequence shown here is derived from an EMBL/GenBank/DDBJ whole genome shotgun (WGS) entry which is preliminary data.</text>
</comment>
<feature type="region of interest" description="Disordered" evidence="1">
    <location>
        <begin position="3448"/>
        <end position="3473"/>
    </location>
</feature>
<feature type="compositionally biased region" description="Polar residues" evidence="1">
    <location>
        <begin position="1017"/>
        <end position="1034"/>
    </location>
</feature>
<feature type="compositionally biased region" description="Polar residues" evidence="1">
    <location>
        <begin position="870"/>
        <end position="879"/>
    </location>
</feature>
<feature type="compositionally biased region" description="Polar residues" evidence="1">
    <location>
        <begin position="3253"/>
        <end position="3274"/>
    </location>
</feature>
<feature type="compositionally biased region" description="Basic and acidic residues" evidence="1">
    <location>
        <begin position="1399"/>
        <end position="1409"/>
    </location>
</feature>
<feature type="region of interest" description="Disordered" evidence="1">
    <location>
        <begin position="1538"/>
        <end position="1814"/>
    </location>
</feature>
<feature type="compositionally biased region" description="Polar residues" evidence="1">
    <location>
        <begin position="929"/>
        <end position="946"/>
    </location>
</feature>
<feature type="compositionally biased region" description="Low complexity" evidence="1">
    <location>
        <begin position="887"/>
        <end position="902"/>
    </location>
</feature>
<feature type="region of interest" description="Disordered" evidence="1">
    <location>
        <begin position="3514"/>
        <end position="3595"/>
    </location>
</feature>
<feature type="compositionally biased region" description="Basic and acidic residues" evidence="1">
    <location>
        <begin position="1677"/>
        <end position="1694"/>
    </location>
</feature>
<feature type="compositionally biased region" description="Basic and acidic residues" evidence="1">
    <location>
        <begin position="1286"/>
        <end position="1299"/>
    </location>
</feature>
<dbReference type="Proteomes" id="UP000789524">
    <property type="component" value="Unassembled WGS sequence"/>
</dbReference>
<feature type="compositionally biased region" description="Polar residues" evidence="1">
    <location>
        <begin position="605"/>
        <end position="618"/>
    </location>
</feature>
<feature type="compositionally biased region" description="Basic and acidic residues" evidence="1">
    <location>
        <begin position="701"/>
        <end position="710"/>
    </location>
</feature>
<feature type="domain" description="Smoothelin" evidence="2">
    <location>
        <begin position="3071"/>
        <end position="3107"/>
    </location>
</feature>
<feature type="compositionally biased region" description="Basic and acidic residues" evidence="1">
    <location>
        <begin position="1622"/>
        <end position="1633"/>
    </location>
</feature>
<feature type="region of interest" description="Disordered" evidence="1">
    <location>
        <begin position="2041"/>
        <end position="2063"/>
    </location>
</feature>
<feature type="compositionally biased region" description="Low complexity" evidence="1">
    <location>
        <begin position="1571"/>
        <end position="1588"/>
    </location>
</feature>
<feature type="compositionally biased region" description="Basic and acidic residues" evidence="1">
    <location>
        <begin position="534"/>
        <end position="549"/>
    </location>
</feature>
<dbReference type="PANTHER" id="PTHR24216">
    <property type="entry name" value="PAXILLIN-RELATED"/>
    <property type="match status" value="1"/>
</dbReference>
<feature type="compositionally biased region" description="Polar residues" evidence="1">
    <location>
        <begin position="1167"/>
        <end position="1176"/>
    </location>
</feature>
<feature type="compositionally biased region" description="Basic and acidic residues" evidence="1">
    <location>
        <begin position="2827"/>
        <end position="2878"/>
    </location>
</feature>
<feature type="compositionally biased region" description="Low complexity" evidence="1">
    <location>
        <begin position="592"/>
        <end position="604"/>
    </location>
</feature>
<feature type="compositionally biased region" description="Basic and acidic residues" evidence="1">
    <location>
        <begin position="339"/>
        <end position="349"/>
    </location>
</feature>
<feature type="compositionally biased region" description="Polar residues" evidence="1">
    <location>
        <begin position="1745"/>
        <end position="1760"/>
    </location>
</feature>
<dbReference type="OrthoDB" id="6381429at2759"/>
<feature type="compositionally biased region" description="Polar residues" evidence="1">
    <location>
        <begin position="1132"/>
        <end position="1142"/>
    </location>
</feature>
<dbReference type="Pfam" id="PF12510">
    <property type="entry name" value="Smoothelin"/>
    <property type="match status" value="2"/>
</dbReference>
<feature type="compositionally biased region" description="Polar residues" evidence="1">
    <location>
        <begin position="2948"/>
        <end position="2958"/>
    </location>
</feature>
<feature type="region of interest" description="Disordered" evidence="1">
    <location>
        <begin position="289"/>
        <end position="350"/>
    </location>
</feature>
<feature type="compositionally biased region" description="Basic and acidic residues" evidence="1">
    <location>
        <begin position="1371"/>
        <end position="1380"/>
    </location>
</feature>
<evidence type="ECO:0000256" key="1">
    <source>
        <dbReference type="SAM" id="MobiDB-lite"/>
    </source>
</evidence>
<feature type="compositionally biased region" description="Polar residues" evidence="1">
    <location>
        <begin position="1609"/>
        <end position="1621"/>
    </location>
</feature>
<feature type="region of interest" description="Disordered" evidence="1">
    <location>
        <begin position="2920"/>
        <end position="2985"/>
    </location>
</feature>
<feature type="compositionally biased region" description="Basic and acidic residues" evidence="1">
    <location>
        <begin position="2524"/>
        <end position="2565"/>
    </location>
</feature>
<feature type="region of interest" description="Disordered" evidence="1">
    <location>
        <begin position="3853"/>
        <end position="3885"/>
    </location>
</feature>
<feature type="compositionally biased region" description="Polar residues" evidence="1">
    <location>
        <begin position="3524"/>
        <end position="3547"/>
    </location>
</feature>
<feature type="compositionally biased region" description="Low complexity" evidence="1">
    <location>
        <begin position="4087"/>
        <end position="4099"/>
    </location>
</feature>
<feature type="compositionally biased region" description="Basic and acidic residues" evidence="1">
    <location>
        <begin position="1109"/>
        <end position="1119"/>
    </location>
</feature>
<feature type="compositionally biased region" description="Basic and acidic residues" evidence="1">
    <location>
        <begin position="3873"/>
        <end position="3885"/>
    </location>
</feature>
<feature type="compositionally biased region" description="Basic and acidic residues" evidence="1">
    <location>
        <begin position="1538"/>
        <end position="1554"/>
    </location>
</feature>
<feature type="compositionally biased region" description="Polar residues" evidence="1">
    <location>
        <begin position="552"/>
        <end position="568"/>
    </location>
</feature>
<proteinExistence type="predicted"/>
<feature type="compositionally biased region" description="Low complexity" evidence="1">
    <location>
        <begin position="681"/>
        <end position="693"/>
    </location>
</feature>
<feature type="compositionally biased region" description="Basic and acidic residues" evidence="1">
    <location>
        <begin position="1191"/>
        <end position="1230"/>
    </location>
</feature>
<reference evidence="3" key="1">
    <citation type="submission" date="2021-09" db="EMBL/GenBank/DDBJ databases">
        <authorList>
            <person name="Martin H S."/>
        </authorList>
    </citation>
    <scope>NUCLEOTIDE SEQUENCE</scope>
</reference>
<feature type="compositionally biased region" description="Basic and acidic residues" evidence="1">
    <location>
        <begin position="1352"/>
        <end position="1364"/>
    </location>
</feature>
<dbReference type="InterPro" id="IPR022189">
    <property type="entry name" value="SMTN"/>
</dbReference>
<feature type="compositionally biased region" description="Basic and acidic residues" evidence="1">
    <location>
        <begin position="2380"/>
        <end position="2407"/>
    </location>
</feature>